<gene>
    <name evidence="2" type="ORF">SIAM614_22397</name>
</gene>
<dbReference type="InterPro" id="IPR042095">
    <property type="entry name" value="SUMF_sf"/>
</dbReference>
<evidence type="ECO:0000259" key="1">
    <source>
        <dbReference type="Pfam" id="PF03781"/>
    </source>
</evidence>
<dbReference type="InterPro" id="IPR005532">
    <property type="entry name" value="SUMF_dom"/>
</dbReference>
<dbReference type="AlphaFoldDB" id="A0NY35"/>
<organism evidence="2 3">
    <name type="scientific">Roseibium aggregatum (strain ATCC 25650 / DSM 13394 / JCM 20685 / NBRC 16684 / NCIMB 2208 / IAM 12614 / B1)</name>
    <name type="common">Stappia aggregata</name>
    <dbReference type="NCBI Taxonomy" id="384765"/>
    <lineage>
        <taxon>Bacteria</taxon>
        <taxon>Pseudomonadati</taxon>
        <taxon>Pseudomonadota</taxon>
        <taxon>Alphaproteobacteria</taxon>
        <taxon>Hyphomicrobiales</taxon>
        <taxon>Stappiaceae</taxon>
        <taxon>Roseibium</taxon>
    </lineage>
</organism>
<comment type="caution">
    <text evidence="2">The sequence shown here is derived from an EMBL/GenBank/DDBJ whole genome shotgun (WGS) entry which is preliminary data.</text>
</comment>
<protein>
    <recommendedName>
        <fullName evidence="1">Sulfatase-modifying factor enzyme-like domain-containing protein</fullName>
    </recommendedName>
</protein>
<dbReference type="Proteomes" id="UP000004848">
    <property type="component" value="Unassembled WGS sequence"/>
</dbReference>
<dbReference type="InterPro" id="IPR016187">
    <property type="entry name" value="CTDL_fold"/>
</dbReference>
<evidence type="ECO:0000313" key="2">
    <source>
        <dbReference type="EMBL" id="EAV42379.1"/>
    </source>
</evidence>
<evidence type="ECO:0000313" key="3">
    <source>
        <dbReference type="Proteomes" id="UP000004848"/>
    </source>
</evidence>
<dbReference type="EMBL" id="AAUW01000015">
    <property type="protein sequence ID" value="EAV42379.1"/>
    <property type="molecule type" value="Genomic_DNA"/>
</dbReference>
<name>A0NY35_ROSAI</name>
<proteinExistence type="predicted"/>
<accession>A0NY35</accession>
<dbReference type="GO" id="GO:0120147">
    <property type="term" value="F:formylglycine-generating oxidase activity"/>
    <property type="evidence" value="ECO:0007669"/>
    <property type="project" value="TreeGrafter"/>
</dbReference>
<feature type="domain" description="Sulfatase-modifying factor enzyme-like" evidence="1">
    <location>
        <begin position="8"/>
        <end position="221"/>
    </location>
</feature>
<dbReference type="Gene3D" id="3.90.1580.10">
    <property type="entry name" value="paralog of FGE (formylglycine-generating enzyme)"/>
    <property type="match status" value="1"/>
</dbReference>
<dbReference type="InterPro" id="IPR051043">
    <property type="entry name" value="Sulfatase_Mod_Factor_Kinase"/>
</dbReference>
<dbReference type="eggNOG" id="COG1262">
    <property type="taxonomic scope" value="Bacteria"/>
</dbReference>
<dbReference type="Pfam" id="PF03781">
    <property type="entry name" value="FGE-sulfatase"/>
    <property type="match status" value="1"/>
</dbReference>
<dbReference type="SUPFAM" id="SSF56436">
    <property type="entry name" value="C-type lectin-like"/>
    <property type="match status" value="1"/>
</dbReference>
<dbReference type="PANTHER" id="PTHR23150">
    <property type="entry name" value="SULFATASE MODIFYING FACTOR 1, 2"/>
    <property type="match status" value="1"/>
</dbReference>
<dbReference type="PANTHER" id="PTHR23150:SF19">
    <property type="entry name" value="FORMYLGLYCINE-GENERATING ENZYME"/>
    <property type="match status" value="1"/>
</dbReference>
<reference evidence="2 3" key="1">
    <citation type="submission" date="2006-05" db="EMBL/GenBank/DDBJ databases">
        <authorList>
            <person name="King G."/>
            <person name="Ferriera S."/>
            <person name="Johnson J."/>
            <person name="Kravitz S."/>
            <person name="Beeson K."/>
            <person name="Sutton G."/>
            <person name="Rogers Y.-H."/>
            <person name="Friedman R."/>
            <person name="Frazier M."/>
            <person name="Venter J.C."/>
        </authorList>
    </citation>
    <scope>NUCLEOTIDE SEQUENCE [LARGE SCALE GENOMIC DNA]</scope>
    <source>
        <strain evidence="3">ATCC 25650 / DSM 13394 / JCM 20685 / NBRC 16684 / NCIMB 2208 / IAM 12614 / B1</strain>
    </source>
</reference>
<sequence length="224" mass="24933">MNFESLTENMVALPSGSLLLRDDRLGTSWTVDIKPFSICRYPVTRTLFAKVTGASPSSKAAENHPVDTISWLEAAQFCNRLSALFNVPNHYVFSADGQEATAEATSDGFRLPSEAEWEFACRAGTKEPRYGPIDDIAWYKENSGGGSRPVGTKRPNAWGLHDMLGNVWEWCQDIYDPAVYGTYRVFRGGGWADHERGCLATNRRRSHPTFAIDDLGFRIARACS</sequence>